<proteinExistence type="predicted"/>
<dbReference type="AlphaFoldDB" id="A0A453PQT5"/>
<dbReference type="Gramene" id="AET6Gv20814900.1">
    <property type="protein sequence ID" value="AET6Gv20814900.1"/>
    <property type="gene ID" value="AET6Gv20814900"/>
</dbReference>
<sequence>PHLRPQKAATTLFSGKQQRLRPDPKHPKFSSLPIFFLVGKRTRTIHAPDPRHQPTTSQAATLDTAAGPRSQRAHHQYPNNLGTRSASIYSGLAAPRQIHANIATPRERRARKAPPAPQPPANPRPDLPARRRWRSPISPATRSSPASSTPRAP</sequence>
<feature type="compositionally biased region" description="Polar residues" evidence="1">
    <location>
        <begin position="8"/>
        <end position="17"/>
    </location>
</feature>
<evidence type="ECO:0000313" key="3">
    <source>
        <dbReference type="Proteomes" id="UP000015105"/>
    </source>
</evidence>
<feature type="region of interest" description="Disordered" evidence="1">
    <location>
        <begin position="43"/>
        <end position="153"/>
    </location>
</feature>
<feature type="compositionally biased region" description="Pro residues" evidence="1">
    <location>
        <begin position="114"/>
        <end position="126"/>
    </location>
</feature>
<evidence type="ECO:0000313" key="2">
    <source>
        <dbReference type="EnsemblPlants" id="AET6Gv20814900.1"/>
    </source>
</evidence>
<keyword evidence="3" id="KW-1185">Reference proteome</keyword>
<reference evidence="2" key="4">
    <citation type="submission" date="2019-03" db="UniProtKB">
        <authorList>
            <consortium name="EnsemblPlants"/>
        </authorList>
    </citation>
    <scope>IDENTIFICATION</scope>
</reference>
<feature type="compositionally biased region" description="Low complexity" evidence="1">
    <location>
        <begin position="135"/>
        <end position="153"/>
    </location>
</feature>
<feature type="compositionally biased region" description="Polar residues" evidence="1">
    <location>
        <begin position="77"/>
        <end position="88"/>
    </location>
</feature>
<reference evidence="3" key="1">
    <citation type="journal article" date="2014" name="Science">
        <title>Ancient hybridizations among the ancestral genomes of bread wheat.</title>
        <authorList>
            <consortium name="International Wheat Genome Sequencing Consortium,"/>
            <person name="Marcussen T."/>
            <person name="Sandve S.R."/>
            <person name="Heier L."/>
            <person name="Spannagl M."/>
            <person name="Pfeifer M."/>
            <person name="Jakobsen K.S."/>
            <person name="Wulff B.B."/>
            <person name="Steuernagel B."/>
            <person name="Mayer K.F."/>
            <person name="Olsen O.A."/>
        </authorList>
    </citation>
    <scope>NUCLEOTIDE SEQUENCE [LARGE SCALE GENOMIC DNA]</scope>
    <source>
        <strain evidence="3">cv. AL8/78</strain>
    </source>
</reference>
<protein>
    <submittedName>
        <fullName evidence="2">Uncharacterized protein</fullName>
    </submittedName>
</protein>
<reference evidence="2" key="5">
    <citation type="journal article" date="2021" name="G3 (Bethesda)">
        <title>Aegilops tauschii genome assembly Aet v5.0 features greater sequence contiguity and improved annotation.</title>
        <authorList>
            <person name="Wang L."/>
            <person name="Zhu T."/>
            <person name="Rodriguez J.C."/>
            <person name="Deal K.R."/>
            <person name="Dubcovsky J."/>
            <person name="McGuire P.E."/>
            <person name="Lux T."/>
            <person name="Spannagl M."/>
            <person name="Mayer K.F.X."/>
            <person name="Baldrich P."/>
            <person name="Meyers B.C."/>
            <person name="Huo N."/>
            <person name="Gu Y.Q."/>
            <person name="Zhou H."/>
            <person name="Devos K.M."/>
            <person name="Bennetzen J.L."/>
            <person name="Unver T."/>
            <person name="Budak H."/>
            <person name="Gulick P.J."/>
            <person name="Galiba G."/>
            <person name="Kalapos B."/>
            <person name="Nelson D.R."/>
            <person name="Li P."/>
            <person name="You F.M."/>
            <person name="Luo M.C."/>
            <person name="Dvorak J."/>
        </authorList>
    </citation>
    <scope>NUCLEOTIDE SEQUENCE [LARGE SCALE GENOMIC DNA]</scope>
    <source>
        <strain evidence="2">cv. AL8/78</strain>
    </source>
</reference>
<accession>A0A453PQT5</accession>
<feature type="region of interest" description="Disordered" evidence="1">
    <location>
        <begin position="1"/>
        <end position="31"/>
    </location>
</feature>
<name>A0A453PQT5_AEGTS</name>
<evidence type="ECO:0000256" key="1">
    <source>
        <dbReference type="SAM" id="MobiDB-lite"/>
    </source>
</evidence>
<reference evidence="2" key="3">
    <citation type="journal article" date="2017" name="Nature">
        <title>Genome sequence of the progenitor of the wheat D genome Aegilops tauschii.</title>
        <authorList>
            <person name="Luo M.C."/>
            <person name="Gu Y.Q."/>
            <person name="Puiu D."/>
            <person name="Wang H."/>
            <person name="Twardziok S.O."/>
            <person name="Deal K.R."/>
            <person name="Huo N."/>
            <person name="Zhu T."/>
            <person name="Wang L."/>
            <person name="Wang Y."/>
            <person name="McGuire P.E."/>
            <person name="Liu S."/>
            <person name="Long H."/>
            <person name="Ramasamy R.K."/>
            <person name="Rodriguez J.C."/>
            <person name="Van S.L."/>
            <person name="Yuan L."/>
            <person name="Wang Z."/>
            <person name="Xia Z."/>
            <person name="Xiao L."/>
            <person name="Anderson O.D."/>
            <person name="Ouyang S."/>
            <person name="Liang Y."/>
            <person name="Zimin A.V."/>
            <person name="Pertea G."/>
            <person name="Qi P."/>
            <person name="Bennetzen J.L."/>
            <person name="Dai X."/>
            <person name="Dawson M.W."/>
            <person name="Muller H.G."/>
            <person name="Kugler K."/>
            <person name="Rivarola-Duarte L."/>
            <person name="Spannagl M."/>
            <person name="Mayer K.F.X."/>
            <person name="Lu F.H."/>
            <person name="Bevan M.W."/>
            <person name="Leroy P."/>
            <person name="Li P."/>
            <person name="You F.M."/>
            <person name="Sun Q."/>
            <person name="Liu Z."/>
            <person name="Lyons E."/>
            <person name="Wicker T."/>
            <person name="Salzberg S.L."/>
            <person name="Devos K.M."/>
            <person name="Dvorak J."/>
        </authorList>
    </citation>
    <scope>NUCLEOTIDE SEQUENCE [LARGE SCALE GENOMIC DNA]</scope>
    <source>
        <strain evidence="2">cv. AL8/78</strain>
    </source>
</reference>
<organism evidence="2 3">
    <name type="scientific">Aegilops tauschii subsp. strangulata</name>
    <name type="common">Goatgrass</name>
    <dbReference type="NCBI Taxonomy" id="200361"/>
    <lineage>
        <taxon>Eukaryota</taxon>
        <taxon>Viridiplantae</taxon>
        <taxon>Streptophyta</taxon>
        <taxon>Embryophyta</taxon>
        <taxon>Tracheophyta</taxon>
        <taxon>Spermatophyta</taxon>
        <taxon>Magnoliopsida</taxon>
        <taxon>Liliopsida</taxon>
        <taxon>Poales</taxon>
        <taxon>Poaceae</taxon>
        <taxon>BOP clade</taxon>
        <taxon>Pooideae</taxon>
        <taxon>Triticodae</taxon>
        <taxon>Triticeae</taxon>
        <taxon>Triticinae</taxon>
        <taxon>Aegilops</taxon>
    </lineage>
</organism>
<dbReference type="Proteomes" id="UP000015105">
    <property type="component" value="Chromosome 6D"/>
</dbReference>
<dbReference type="EnsemblPlants" id="AET6Gv20814900.1">
    <property type="protein sequence ID" value="AET6Gv20814900.1"/>
    <property type="gene ID" value="AET6Gv20814900"/>
</dbReference>
<reference evidence="3" key="2">
    <citation type="journal article" date="2017" name="Nat. Plants">
        <title>The Aegilops tauschii genome reveals multiple impacts of transposons.</title>
        <authorList>
            <person name="Zhao G."/>
            <person name="Zou C."/>
            <person name="Li K."/>
            <person name="Wang K."/>
            <person name="Li T."/>
            <person name="Gao L."/>
            <person name="Zhang X."/>
            <person name="Wang H."/>
            <person name="Yang Z."/>
            <person name="Liu X."/>
            <person name="Jiang W."/>
            <person name="Mao L."/>
            <person name="Kong X."/>
            <person name="Jiao Y."/>
            <person name="Jia J."/>
        </authorList>
    </citation>
    <scope>NUCLEOTIDE SEQUENCE [LARGE SCALE GENOMIC DNA]</scope>
    <source>
        <strain evidence="3">cv. AL8/78</strain>
    </source>
</reference>